<gene>
    <name evidence="2" type="ORF">CHYS00102_LOCUS17816</name>
</gene>
<sequence>MWKLSLLYLSLLSSSTSAFSRKGMYSRRSHLSMSAQSHTSALQSMKRPAPGWSLNSLVHTSGDDVDDMVTCFLLETATGPGGEFDEHGFVMVLNKHSCLVHHSKADGTDEKHIEGGKEAQGVHLRDPMTDAWKNIIESSSPETNLFENYSFSDASSFAEDAELRM</sequence>
<evidence type="ECO:0000256" key="1">
    <source>
        <dbReference type="SAM" id="SignalP"/>
    </source>
</evidence>
<protein>
    <submittedName>
        <fullName evidence="2">Uncharacterized protein</fullName>
    </submittedName>
</protein>
<feature type="chain" id="PRO_5030674090" evidence="1">
    <location>
        <begin position="19"/>
        <end position="165"/>
    </location>
</feature>
<dbReference type="EMBL" id="HBFR01024870">
    <property type="protein sequence ID" value="CAD8890611.1"/>
    <property type="molecule type" value="Transcribed_RNA"/>
</dbReference>
<keyword evidence="1" id="KW-0732">Signal</keyword>
<organism evidence="2">
    <name type="scientific">Corethron hystrix</name>
    <dbReference type="NCBI Taxonomy" id="216773"/>
    <lineage>
        <taxon>Eukaryota</taxon>
        <taxon>Sar</taxon>
        <taxon>Stramenopiles</taxon>
        <taxon>Ochrophyta</taxon>
        <taxon>Bacillariophyta</taxon>
        <taxon>Coscinodiscophyceae</taxon>
        <taxon>Corethrophycidae</taxon>
        <taxon>Corethrales</taxon>
        <taxon>Corethraceae</taxon>
        <taxon>Corethron</taxon>
    </lineage>
</organism>
<reference evidence="2" key="1">
    <citation type="submission" date="2021-01" db="EMBL/GenBank/DDBJ databases">
        <authorList>
            <person name="Corre E."/>
            <person name="Pelletier E."/>
            <person name="Niang G."/>
            <person name="Scheremetjew M."/>
            <person name="Finn R."/>
            <person name="Kale V."/>
            <person name="Holt S."/>
            <person name="Cochrane G."/>
            <person name="Meng A."/>
            <person name="Brown T."/>
            <person name="Cohen L."/>
        </authorList>
    </citation>
    <scope>NUCLEOTIDE SEQUENCE</scope>
    <source>
        <strain evidence="2">308</strain>
    </source>
</reference>
<dbReference type="AlphaFoldDB" id="A0A7S1BKR7"/>
<feature type="signal peptide" evidence="1">
    <location>
        <begin position="1"/>
        <end position="18"/>
    </location>
</feature>
<proteinExistence type="predicted"/>
<name>A0A7S1BKR7_9STRA</name>
<accession>A0A7S1BKR7</accession>
<evidence type="ECO:0000313" key="2">
    <source>
        <dbReference type="EMBL" id="CAD8890611.1"/>
    </source>
</evidence>